<evidence type="ECO:0000313" key="2">
    <source>
        <dbReference type="Proteomes" id="UP000008743"/>
    </source>
</evidence>
<sequence>MHQLWKRRRSHPNPSLLKSPTLVKSEFINPSMASCLASGIVETRVDYIYIVAWKGAASQ</sequence>
<organism evidence="1 2">
    <name type="scientific">Capsaspora owczarzaki (strain ATCC 30864)</name>
    <dbReference type="NCBI Taxonomy" id="595528"/>
    <lineage>
        <taxon>Eukaryota</taxon>
        <taxon>Filasterea</taxon>
        <taxon>Capsaspora</taxon>
    </lineage>
</organism>
<reference evidence="2" key="1">
    <citation type="submission" date="2011-02" db="EMBL/GenBank/DDBJ databases">
        <title>The Genome Sequence of Capsaspora owczarzaki ATCC 30864.</title>
        <authorList>
            <person name="Russ C."/>
            <person name="Cuomo C."/>
            <person name="Burger G."/>
            <person name="Gray M.W."/>
            <person name="Holland P.W.H."/>
            <person name="King N."/>
            <person name="Lang F.B.F."/>
            <person name="Roger A.J."/>
            <person name="Ruiz-Trillo I."/>
            <person name="Young S.K."/>
            <person name="Zeng Q."/>
            <person name="Gargeya S."/>
            <person name="Alvarado L."/>
            <person name="Berlin A."/>
            <person name="Chapman S.B."/>
            <person name="Chen Z."/>
            <person name="Freedman E."/>
            <person name="Gellesch M."/>
            <person name="Goldberg J."/>
            <person name="Griggs A."/>
            <person name="Gujja S."/>
            <person name="Heilman E."/>
            <person name="Heiman D."/>
            <person name="Howarth C."/>
            <person name="Mehta T."/>
            <person name="Neiman D."/>
            <person name="Pearson M."/>
            <person name="Roberts A."/>
            <person name="Saif S."/>
            <person name="Shea T."/>
            <person name="Shenoy N."/>
            <person name="Sisk P."/>
            <person name="Stolte C."/>
            <person name="Sykes S."/>
            <person name="White J."/>
            <person name="Yandava C."/>
            <person name="Haas B."/>
            <person name="Nusbaum C."/>
            <person name="Birren B."/>
        </authorList>
    </citation>
    <scope>NUCLEOTIDE SEQUENCE</scope>
    <source>
        <strain evidence="2">ATCC 30864</strain>
    </source>
</reference>
<dbReference type="AlphaFoldDB" id="A0A0D2X1I1"/>
<evidence type="ECO:0000313" key="1">
    <source>
        <dbReference type="EMBL" id="KJE90849.1"/>
    </source>
</evidence>
<dbReference type="InParanoid" id="A0A0D2X1I1"/>
<accession>A0A0D2X1I1</accession>
<dbReference type="Proteomes" id="UP000008743">
    <property type="component" value="Unassembled WGS sequence"/>
</dbReference>
<dbReference type="EMBL" id="KE346362">
    <property type="protein sequence ID" value="KJE90849.1"/>
    <property type="molecule type" value="Genomic_DNA"/>
</dbReference>
<gene>
    <name evidence="1" type="ORF">CAOG_009495</name>
</gene>
<protein>
    <submittedName>
        <fullName evidence="1">Uncharacterized protein</fullName>
    </submittedName>
</protein>
<name>A0A0D2X1I1_CAPO3</name>
<proteinExistence type="predicted"/>
<keyword evidence="2" id="KW-1185">Reference proteome</keyword>